<dbReference type="OrthoDB" id="164847at2"/>
<keyword evidence="2" id="KW-1185">Reference proteome</keyword>
<dbReference type="RefSeq" id="WP_091350806.1">
    <property type="nucleotide sequence ID" value="NZ_FOIF01000026.1"/>
</dbReference>
<reference evidence="2" key="1">
    <citation type="submission" date="2016-10" db="EMBL/GenBank/DDBJ databases">
        <authorList>
            <person name="Varghese N."/>
            <person name="Submissions S."/>
        </authorList>
    </citation>
    <scope>NUCLEOTIDE SEQUENCE [LARGE SCALE GENOMIC DNA]</scope>
    <source>
        <strain evidence="2">DSM 13577</strain>
    </source>
</reference>
<dbReference type="Gene3D" id="6.20.120.50">
    <property type="match status" value="1"/>
</dbReference>
<organism evidence="1 2">
    <name type="scientific">Anaerobranca gottschalkii DSM 13577</name>
    <dbReference type="NCBI Taxonomy" id="1120990"/>
    <lineage>
        <taxon>Bacteria</taxon>
        <taxon>Bacillati</taxon>
        <taxon>Bacillota</taxon>
        <taxon>Clostridia</taxon>
        <taxon>Eubacteriales</taxon>
        <taxon>Proteinivoracaceae</taxon>
        <taxon>Anaerobranca</taxon>
    </lineage>
</organism>
<evidence type="ECO:0008006" key="3">
    <source>
        <dbReference type="Google" id="ProtNLM"/>
    </source>
</evidence>
<dbReference type="STRING" id="1120990.SAMN03080614_102627"/>
<dbReference type="InterPro" id="IPR021377">
    <property type="entry name" value="DUF3006"/>
</dbReference>
<gene>
    <name evidence="1" type="ORF">SAMN03080614_102627</name>
</gene>
<proteinExistence type="predicted"/>
<sequence>MEAIIDRFEGEYAVLLFEKEEIQVDFPRKLLPVEAKEGDILTIGIQINKDETAKRREAIKNLLDKLKNKNL</sequence>
<protein>
    <recommendedName>
        <fullName evidence="3">DUF3006 domain-containing protein</fullName>
    </recommendedName>
</protein>
<evidence type="ECO:0000313" key="2">
    <source>
        <dbReference type="Proteomes" id="UP000243819"/>
    </source>
</evidence>
<name>A0A1I0AUS2_9FIRM</name>
<dbReference type="AlphaFoldDB" id="A0A1I0AUS2"/>
<dbReference type="Pfam" id="PF11213">
    <property type="entry name" value="DUF3006"/>
    <property type="match status" value="1"/>
</dbReference>
<dbReference type="Proteomes" id="UP000243819">
    <property type="component" value="Unassembled WGS sequence"/>
</dbReference>
<accession>A0A1I0AUS2</accession>
<evidence type="ECO:0000313" key="1">
    <source>
        <dbReference type="EMBL" id="SES97544.1"/>
    </source>
</evidence>
<dbReference type="EMBL" id="FOIF01000026">
    <property type="protein sequence ID" value="SES97544.1"/>
    <property type="molecule type" value="Genomic_DNA"/>
</dbReference>